<dbReference type="AlphaFoldDB" id="A0A6G0ZHT0"/>
<evidence type="ECO:0000313" key="1">
    <source>
        <dbReference type="EMBL" id="KAF0770446.1"/>
    </source>
</evidence>
<keyword evidence="2" id="KW-1185">Reference proteome</keyword>
<organism evidence="1 2">
    <name type="scientific">Aphis craccivora</name>
    <name type="common">Cowpea aphid</name>
    <dbReference type="NCBI Taxonomy" id="307492"/>
    <lineage>
        <taxon>Eukaryota</taxon>
        <taxon>Metazoa</taxon>
        <taxon>Ecdysozoa</taxon>
        <taxon>Arthropoda</taxon>
        <taxon>Hexapoda</taxon>
        <taxon>Insecta</taxon>
        <taxon>Pterygota</taxon>
        <taxon>Neoptera</taxon>
        <taxon>Paraneoptera</taxon>
        <taxon>Hemiptera</taxon>
        <taxon>Sternorrhyncha</taxon>
        <taxon>Aphidomorpha</taxon>
        <taxon>Aphidoidea</taxon>
        <taxon>Aphididae</taxon>
        <taxon>Aphidini</taxon>
        <taxon>Aphis</taxon>
        <taxon>Aphis</taxon>
    </lineage>
</organism>
<protein>
    <submittedName>
        <fullName evidence="1">Uncharacterized protein</fullName>
    </submittedName>
</protein>
<dbReference type="EMBL" id="VUJU01000434">
    <property type="protein sequence ID" value="KAF0770446.1"/>
    <property type="molecule type" value="Genomic_DNA"/>
</dbReference>
<sequence length="131" mass="14554">MLYAPRFVHVAGWAVRPGAARQNYSRKINAVAAFYLWPHSYFSRAAFEFISFGSLDDVFLFAYEIAGSELPPLWCAPSYPPLVSLGVVSSVRRFLRFTRTAAAIRPSDFGPLHGSASAGRRDSNARLLQLL</sequence>
<accession>A0A6G0ZHT0</accession>
<comment type="caution">
    <text evidence="1">The sequence shown here is derived from an EMBL/GenBank/DDBJ whole genome shotgun (WGS) entry which is preliminary data.</text>
</comment>
<name>A0A6G0ZHT0_APHCR</name>
<evidence type="ECO:0000313" key="2">
    <source>
        <dbReference type="Proteomes" id="UP000478052"/>
    </source>
</evidence>
<gene>
    <name evidence="1" type="ORF">FWK35_00008799</name>
</gene>
<proteinExistence type="predicted"/>
<dbReference type="Proteomes" id="UP000478052">
    <property type="component" value="Unassembled WGS sequence"/>
</dbReference>
<reference evidence="1 2" key="1">
    <citation type="submission" date="2019-08" db="EMBL/GenBank/DDBJ databases">
        <title>Whole genome of Aphis craccivora.</title>
        <authorList>
            <person name="Voronova N.V."/>
            <person name="Shulinski R.S."/>
            <person name="Bandarenka Y.V."/>
            <person name="Zhorov D.G."/>
            <person name="Warner D."/>
        </authorList>
    </citation>
    <scope>NUCLEOTIDE SEQUENCE [LARGE SCALE GENOMIC DNA]</scope>
    <source>
        <strain evidence="1">180601</strain>
        <tissue evidence="1">Whole Body</tissue>
    </source>
</reference>